<sequence length="583" mass="65265">MPRDAYMNSLQRSGSRDLTAAKRGIRCDTGEQSRSGYLATTLAEHIDLIKCDPNYIIHFHDGEQVVLSTDRAQLRAEVEKYEGEGGGEALEGFLRDISTFTDGKIARRRESGLHATLSYSLVLSKTFNSFTSLLRPSFLMNALALHPHVPLWNRVSRYFKTERMRRAFSFGSMYLGSSPFDAPGTYSLLQWTETVEGIWYPRGGFHQVCLDPDIFVFLQSSLLNPFIPPQVVQSLINISEYHNAKYHFSSPVSHVRTARDAASGTEKANGIVLEDGTQVDADLVVVNADLAYAHGNLFKRGSKEAGKAEGAAKETRRDPRLADKLEAKPHSCSSISFYWAMDRQLPTLNAHNIFLAEDYKGSFDDIFRRRGMPREPSFYVNVPSRIDPSAAPEGKDGLTILVPIGHMDPFSPERTTEEWSKLVAQAKRQVIEVMEGRLGLQPGDMQKMIVWEEVNTPLTWKEKFNLTHGSILGISHDFFNVLAFRHQARHPTLANTYFVGASVHPGTGVPIAIAGSRLCTEAILDDLGRPLPPSYTASPEPKHGMLDVKEGPRVQDALEDWAPRVAWMLVGIIAWLLYSFLWR</sequence>
<protein>
    <submittedName>
        <fullName evidence="1">Uncharacterized protein</fullName>
    </submittedName>
</protein>
<evidence type="ECO:0000313" key="2">
    <source>
        <dbReference type="Proteomes" id="UP001227268"/>
    </source>
</evidence>
<name>A0ACC2V568_9TREE</name>
<gene>
    <name evidence="1" type="ORF">QFC21_006076</name>
</gene>
<evidence type="ECO:0000313" key="1">
    <source>
        <dbReference type="EMBL" id="KAJ9094250.1"/>
    </source>
</evidence>
<dbReference type="Proteomes" id="UP001227268">
    <property type="component" value="Unassembled WGS sequence"/>
</dbReference>
<keyword evidence="2" id="KW-1185">Reference proteome</keyword>
<dbReference type="EMBL" id="JASBWT010000026">
    <property type="protein sequence ID" value="KAJ9094250.1"/>
    <property type="molecule type" value="Genomic_DNA"/>
</dbReference>
<accession>A0ACC2V568</accession>
<organism evidence="1 2">
    <name type="scientific">Naganishia friedmannii</name>
    <dbReference type="NCBI Taxonomy" id="89922"/>
    <lineage>
        <taxon>Eukaryota</taxon>
        <taxon>Fungi</taxon>
        <taxon>Dikarya</taxon>
        <taxon>Basidiomycota</taxon>
        <taxon>Agaricomycotina</taxon>
        <taxon>Tremellomycetes</taxon>
        <taxon>Filobasidiales</taxon>
        <taxon>Filobasidiaceae</taxon>
        <taxon>Naganishia</taxon>
    </lineage>
</organism>
<proteinExistence type="predicted"/>
<reference evidence="1" key="1">
    <citation type="submission" date="2023-04" db="EMBL/GenBank/DDBJ databases">
        <title>Draft Genome sequencing of Naganishia species isolated from polar environments using Oxford Nanopore Technology.</title>
        <authorList>
            <person name="Leo P."/>
            <person name="Venkateswaran K."/>
        </authorList>
    </citation>
    <scope>NUCLEOTIDE SEQUENCE</scope>
    <source>
        <strain evidence="1">MNA-CCFEE 5423</strain>
    </source>
</reference>
<comment type="caution">
    <text evidence="1">The sequence shown here is derived from an EMBL/GenBank/DDBJ whole genome shotgun (WGS) entry which is preliminary data.</text>
</comment>